<dbReference type="Gene3D" id="1.10.260.40">
    <property type="entry name" value="lambda repressor-like DNA-binding domains"/>
    <property type="match status" value="1"/>
</dbReference>
<protein>
    <submittedName>
        <fullName evidence="2">Helix-turn-helix transcriptional regulator</fullName>
    </submittedName>
</protein>
<proteinExistence type="predicted"/>
<accession>A0ABP5BU20</accession>
<evidence type="ECO:0000313" key="3">
    <source>
        <dbReference type="Proteomes" id="UP001499854"/>
    </source>
</evidence>
<comment type="caution">
    <text evidence="2">The sequence shown here is derived from an EMBL/GenBank/DDBJ whole genome shotgun (WGS) entry which is preliminary data.</text>
</comment>
<dbReference type="RefSeq" id="WP_344655207.1">
    <property type="nucleotide sequence ID" value="NZ_BAAAQM010000002.1"/>
</dbReference>
<evidence type="ECO:0000313" key="2">
    <source>
        <dbReference type="EMBL" id="GAA1952579.1"/>
    </source>
</evidence>
<gene>
    <name evidence="2" type="ORF">GCM10009838_04640</name>
</gene>
<dbReference type="Pfam" id="PF19054">
    <property type="entry name" value="DUF5753"/>
    <property type="match status" value="1"/>
</dbReference>
<dbReference type="InterPro" id="IPR010982">
    <property type="entry name" value="Lambda_DNA-bd_dom_sf"/>
</dbReference>
<evidence type="ECO:0000259" key="1">
    <source>
        <dbReference type="Pfam" id="PF19054"/>
    </source>
</evidence>
<reference evidence="3" key="1">
    <citation type="journal article" date="2019" name="Int. J. Syst. Evol. Microbiol.">
        <title>The Global Catalogue of Microorganisms (GCM) 10K type strain sequencing project: providing services to taxonomists for standard genome sequencing and annotation.</title>
        <authorList>
            <consortium name="The Broad Institute Genomics Platform"/>
            <consortium name="The Broad Institute Genome Sequencing Center for Infectious Disease"/>
            <person name="Wu L."/>
            <person name="Ma J."/>
        </authorList>
    </citation>
    <scope>NUCLEOTIDE SEQUENCE [LARGE SCALE GENOMIC DNA]</scope>
    <source>
        <strain evidence="3">JCM 16013</strain>
    </source>
</reference>
<dbReference type="Proteomes" id="UP001499854">
    <property type="component" value="Unassembled WGS sequence"/>
</dbReference>
<dbReference type="CDD" id="cd00093">
    <property type="entry name" value="HTH_XRE"/>
    <property type="match status" value="1"/>
</dbReference>
<organism evidence="2 3">
    <name type="scientific">Catenulispora subtropica</name>
    <dbReference type="NCBI Taxonomy" id="450798"/>
    <lineage>
        <taxon>Bacteria</taxon>
        <taxon>Bacillati</taxon>
        <taxon>Actinomycetota</taxon>
        <taxon>Actinomycetes</taxon>
        <taxon>Catenulisporales</taxon>
        <taxon>Catenulisporaceae</taxon>
        <taxon>Catenulispora</taxon>
    </lineage>
</organism>
<dbReference type="SUPFAM" id="SSF47413">
    <property type="entry name" value="lambda repressor-like DNA-binding domains"/>
    <property type="match status" value="1"/>
</dbReference>
<dbReference type="Pfam" id="PF13560">
    <property type="entry name" value="HTH_31"/>
    <property type="match status" value="1"/>
</dbReference>
<name>A0ABP5BU20_9ACTN</name>
<dbReference type="InterPro" id="IPR001387">
    <property type="entry name" value="Cro/C1-type_HTH"/>
</dbReference>
<sequence>MSGPHTTDSEPEPTRAGGATVRRIMLGSQLRRLREAASITRETAGWEIRSSESKISRLELGRVGFKMRDVEDLLSLYGVTDPAAREPFLSMAKAANATTWWHGYHDVLPSWFAGYIGLEESASLIRTYEVQYIPGLLQTADYMRAVMAGRGVFDSDSERRVQVRMERQNVLLREQEAPRLWAVVDEAALRRPVGSPEIMRQQLSHLLEMMERPNVTVQVLPFQSGAHAAEAGAFTILRFAEPDLPDVVYLEHLAGALYLDKRDDVDVYLQVIERISVTALTPALTAEALAKLIKDF</sequence>
<dbReference type="InterPro" id="IPR043917">
    <property type="entry name" value="DUF5753"/>
</dbReference>
<dbReference type="EMBL" id="BAAAQM010000002">
    <property type="protein sequence ID" value="GAA1952579.1"/>
    <property type="molecule type" value="Genomic_DNA"/>
</dbReference>
<keyword evidence="3" id="KW-1185">Reference proteome</keyword>
<feature type="domain" description="DUF5753" evidence="1">
    <location>
        <begin position="114"/>
        <end position="290"/>
    </location>
</feature>